<dbReference type="InterPro" id="IPR036249">
    <property type="entry name" value="Thioredoxin-like_sf"/>
</dbReference>
<dbReference type="InterPro" id="IPR001853">
    <property type="entry name" value="DSBA-like_thioredoxin_dom"/>
</dbReference>
<proteinExistence type="predicted"/>
<dbReference type="PANTHER" id="PTHR13887:SF41">
    <property type="entry name" value="THIOREDOXIN SUPERFAMILY PROTEIN"/>
    <property type="match status" value="1"/>
</dbReference>
<dbReference type="AlphaFoldDB" id="A0A7L4YJZ4"/>
<dbReference type="RefSeq" id="WP_159542448.1">
    <property type="nucleotide sequence ID" value="NZ_CP047156.1"/>
</dbReference>
<dbReference type="EMBL" id="CP047156">
    <property type="protein sequence ID" value="QHB99202.1"/>
    <property type="molecule type" value="Genomic_DNA"/>
</dbReference>
<dbReference type="OrthoDB" id="9799122at2"/>
<organism evidence="2 3">
    <name type="scientific">Epidermidibacterium keratini</name>
    <dbReference type="NCBI Taxonomy" id="1891644"/>
    <lineage>
        <taxon>Bacteria</taxon>
        <taxon>Bacillati</taxon>
        <taxon>Actinomycetota</taxon>
        <taxon>Actinomycetes</taxon>
        <taxon>Sporichthyales</taxon>
        <taxon>Sporichthyaceae</taxon>
        <taxon>Epidermidibacterium</taxon>
    </lineage>
</organism>
<gene>
    <name evidence="2" type="ORF">EK0264_02130</name>
</gene>
<evidence type="ECO:0000313" key="2">
    <source>
        <dbReference type="EMBL" id="QHB99202.1"/>
    </source>
</evidence>
<feature type="domain" description="DSBA-like thioredoxin" evidence="1">
    <location>
        <begin position="48"/>
        <end position="249"/>
    </location>
</feature>
<sequence length="275" mass="28257">MTTSTETSSEQTDAGGCGCGGGGCGGMCSPSPASAQPAVNPDAAPVPVNVYVDVVCPWCYIGKRRLDAAVDAFTTAGGKVALRYMPFQLDPDASAEACELMPKMVEKFGGEAQAAQTVTHITQIAATEGIELDYDAALSVNTQSAHRVLAWTGDRNLDAQGRLLDELYAAYFTRGENIADAEVLQKYVDQIGLDLDVASYLATDEGIDAVNAQQEAARAAGITSVPTYVFAARWGVSGAQEVSTLLTVLQQVQAQADAQPGAGGGGGCCGGGCCG</sequence>
<accession>A0A7L4YJZ4</accession>
<protein>
    <submittedName>
        <fullName evidence="2">DsbA family oxidoreductase</fullName>
    </submittedName>
</protein>
<dbReference type="PANTHER" id="PTHR13887">
    <property type="entry name" value="GLUTATHIONE S-TRANSFERASE KAPPA"/>
    <property type="match status" value="1"/>
</dbReference>
<dbReference type="InParanoid" id="A0A7L4YJZ4"/>
<dbReference type="KEGG" id="eke:EK0264_02130"/>
<evidence type="ECO:0000313" key="3">
    <source>
        <dbReference type="Proteomes" id="UP000463857"/>
    </source>
</evidence>
<dbReference type="Pfam" id="PF01323">
    <property type="entry name" value="DSBA"/>
    <property type="match status" value="1"/>
</dbReference>
<dbReference type="CDD" id="cd03024">
    <property type="entry name" value="DsbA_FrnE"/>
    <property type="match status" value="1"/>
</dbReference>
<dbReference type="SUPFAM" id="SSF52833">
    <property type="entry name" value="Thioredoxin-like"/>
    <property type="match status" value="1"/>
</dbReference>
<dbReference type="Gene3D" id="3.40.30.10">
    <property type="entry name" value="Glutaredoxin"/>
    <property type="match status" value="1"/>
</dbReference>
<keyword evidence="3" id="KW-1185">Reference proteome</keyword>
<dbReference type="Proteomes" id="UP000463857">
    <property type="component" value="Chromosome"/>
</dbReference>
<reference evidence="2 3" key="1">
    <citation type="journal article" date="2018" name="Int. J. Syst. Evol. Microbiol.">
        <title>Epidermidibacterium keratini gen. nov., sp. nov., a member of the family Sporichthyaceae, isolated from keratin epidermis.</title>
        <authorList>
            <person name="Lee D.G."/>
            <person name="Trujillo M.E."/>
            <person name="Kang S."/>
            <person name="Nam J.J."/>
            <person name="Kim Y.J."/>
        </authorList>
    </citation>
    <scope>NUCLEOTIDE SEQUENCE [LARGE SCALE GENOMIC DNA]</scope>
    <source>
        <strain evidence="2 3">EPI-7</strain>
    </source>
</reference>
<name>A0A7L4YJZ4_9ACTN</name>
<evidence type="ECO:0000259" key="1">
    <source>
        <dbReference type="Pfam" id="PF01323"/>
    </source>
</evidence>
<dbReference type="GO" id="GO:0016491">
    <property type="term" value="F:oxidoreductase activity"/>
    <property type="evidence" value="ECO:0007669"/>
    <property type="project" value="InterPro"/>
</dbReference>